<sequence length="176" mass="20158">MTGSIKAQRSSDKSLGYGLRSLTPLSQHMQVHQPGITLQIHPITLRHGGHQLANRPLRAAYAEIVNQRDQISRLLGQIRDLEIDLPADAIERITTENRTLRQDNRKLTTDNQRLTDRLKAARENNRFLDTRIARLEAELAEHLNLGQNRSKIMPPTSAPDQENHEGPHDHRRRSLR</sequence>
<name>A0ABW7AST4_9ACTN</name>
<gene>
    <name evidence="3" type="ORF">ACFLIM_39505</name>
</gene>
<evidence type="ECO:0000256" key="2">
    <source>
        <dbReference type="SAM" id="MobiDB-lite"/>
    </source>
</evidence>
<organism evidence="3 4">
    <name type="scientific">Nonomuraea marmarensis</name>
    <dbReference type="NCBI Taxonomy" id="3351344"/>
    <lineage>
        <taxon>Bacteria</taxon>
        <taxon>Bacillati</taxon>
        <taxon>Actinomycetota</taxon>
        <taxon>Actinomycetes</taxon>
        <taxon>Streptosporangiales</taxon>
        <taxon>Streptosporangiaceae</taxon>
        <taxon>Nonomuraea</taxon>
    </lineage>
</organism>
<proteinExistence type="predicted"/>
<feature type="region of interest" description="Disordered" evidence="2">
    <location>
        <begin position="145"/>
        <end position="176"/>
    </location>
</feature>
<comment type="caution">
    <text evidence="3">The sequence shown here is derived from an EMBL/GenBank/DDBJ whole genome shotgun (WGS) entry which is preliminary data.</text>
</comment>
<dbReference type="Proteomes" id="UP001603978">
    <property type="component" value="Unassembled WGS sequence"/>
</dbReference>
<feature type="coiled-coil region" evidence="1">
    <location>
        <begin position="64"/>
        <end position="145"/>
    </location>
</feature>
<evidence type="ECO:0000256" key="1">
    <source>
        <dbReference type="SAM" id="Coils"/>
    </source>
</evidence>
<protein>
    <submittedName>
        <fullName evidence="3">Uncharacterized protein</fullName>
    </submittedName>
</protein>
<reference evidence="3 4" key="1">
    <citation type="submission" date="2024-10" db="EMBL/GenBank/DDBJ databases">
        <authorList>
            <person name="Topkara A.R."/>
            <person name="Saygin H."/>
        </authorList>
    </citation>
    <scope>NUCLEOTIDE SEQUENCE [LARGE SCALE GENOMIC DNA]</scope>
    <source>
        <strain evidence="3 4">M3C6</strain>
    </source>
</reference>
<dbReference type="EMBL" id="JBICRM010000035">
    <property type="protein sequence ID" value="MFG1709297.1"/>
    <property type="molecule type" value="Genomic_DNA"/>
</dbReference>
<evidence type="ECO:0000313" key="4">
    <source>
        <dbReference type="Proteomes" id="UP001603978"/>
    </source>
</evidence>
<dbReference type="RefSeq" id="WP_393174108.1">
    <property type="nucleotide sequence ID" value="NZ_JBICRM010000035.1"/>
</dbReference>
<accession>A0ABW7AST4</accession>
<keyword evidence="1" id="KW-0175">Coiled coil</keyword>
<keyword evidence="4" id="KW-1185">Reference proteome</keyword>
<evidence type="ECO:0000313" key="3">
    <source>
        <dbReference type="EMBL" id="MFG1709297.1"/>
    </source>
</evidence>